<dbReference type="PROSITE" id="PS50888">
    <property type="entry name" value="BHLH"/>
    <property type="match status" value="1"/>
</dbReference>
<evidence type="ECO:0000256" key="7">
    <source>
        <dbReference type="SAM" id="MobiDB-lite"/>
    </source>
</evidence>
<evidence type="ECO:0000256" key="4">
    <source>
        <dbReference type="ARBA" id="ARBA00023163"/>
    </source>
</evidence>
<dbReference type="RefSeq" id="XP_033386276.1">
    <property type="nucleotide sequence ID" value="XM_033531853.1"/>
</dbReference>
<dbReference type="PANTHER" id="PTHR15741:SF39">
    <property type="entry name" value="BHLH TRANSCRIPTION FACTOR (EUROFUNG)"/>
    <property type="match status" value="1"/>
</dbReference>
<keyword evidence="5" id="KW-0539">Nucleus</keyword>
<evidence type="ECO:0000313" key="10">
    <source>
        <dbReference type="Proteomes" id="UP000799778"/>
    </source>
</evidence>
<keyword evidence="4" id="KW-0804">Transcription</keyword>
<evidence type="ECO:0000256" key="6">
    <source>
        <dbReference type="SAM" id="Coils"/>
    </source>
</evidence>
<dbReference type="EMBL" id="ML978068">
    <property type="protein sequence ID" value="KAF2017937.1"/>
    <property type="molecule type" value="Genomic_DNA"/>
</dbReference>
<feature type="region of interest" description="Disordered" evidence="7">
    <location>
        <begin position="1"/>
        <end position="33"/>
    </location>
</feature>
<dbReference type="OrthoDB" id="5778525at2759"/>
<dbReference type="GO" id="GO:0005634">
    <property type="term" value="C:nucleus"/>
    <property type="evidence" value="ECO:0007669"/>
    <property type="project" value="UniProtKB-SubCell"/>
</dbReference>
<evidence type="ECO:0000256" key="1">
    <source>
        <dbReference type="ARBA" id="ARBA00004123"/>
    </source>
</evidence>
<dbReference type="GeneID" id="54289250"/>
<dbReference type="InterPro" id="IPR036638">
    <property type="entry name" value="HLH_DNA-bd_sf"/>
</dbReference>
<proteinExistence type="predicted"/>
<dbReference type="GO" id="GO:0000978">
    <property type="term" value="F:RNA polymerase II cis-regulatory region sequence-specific DNA binding"/>
    <property type="evidence" value="ECO:0007669"/>
    <property type="project" value="TreeGrafter"/>
</dbReference>
<evidence type="ECO:0000256" key="3">
    <source>
        <dbReference type="ARBA" id="ARBA00023125"/>
    </source>
</evidence>
<sequence length="125" mass="13714">MAPKAEAANGVEKTLLSEDQKKSNHIRSEQKRREAIREGFDKLAAVVPGLDGMGRSEALVLEGALKLAREEVVKRRDLIAQAKQNGEDTTGLELDTATIEAVEFQLSRAQAEGKDAEQDTIKKEK</sequence>
<dbReference type="PANTHER" id="PTHR15741">
    <property type="entry name" value="BASIC HELIX-LOOP-HELIX ZIP TRANSCRIPTION FACTOR"/>
    <property type="match status" value="1"/>
</dbReference>
<feature type="domain" description="BHLH" evidence="8">
    <location>
        <begin position="20"/>
        <end position="71"/>
    </location>
</feature>
<feature type="compositionally biased region" description="Basic and acidic residues" evidence="7">
    <location>
        <begin position="15"/>
        <end position="33"/>
    </location>
</feature>
<reference evidence="9" key="1">
    <citation type="journal article" date="2020" name="Stud. Mycol.">
        <title>101 Dothideomycetes genomes: a test case for predicting lifestyles and emergence of pathogens.</title>
        <authorList>
            <person name="Haridas S."/>
            <person name="Albert R."/>
            <person name="Binder M."/>
            <person name="Bloem J."/>
            <person name="Labutti K."/>
            <person name="Salamov A."/>
            <person name="Andreopoulos B."/>
            <person name="Baker S."/>
            <person name="Barry K."/>
            <person name="Bills G."/>
            <person name="Bluhm B."/>
            <person name="Cannon C."/>
            <person name="Castanera R."/>
            <person name="Culley D."/>
            <person name="Daum C."/>
            <person name="Ezra D."/>
            <person name="Gonzalez J."/>
            <person name="Henrissat B."/>
            <person name="Kuo A."/>
            <person name="Liang C."/>
            <person name="Lipzen A."/>
            <person name="Lutzoni F."/>
            <person name="Magnuson J."/>
            <person name="Mondo S."/>
            <person name="Nolan M."/>
            <person name="Ohm R."/>
            <person name="Pangilinan J."/>
            <person name="Park H.-J."/>
            <person name="Ramirez L."/>
            <person name="Alfaro M."/>
            <person name="Sun H."/>
            <person name="Tritt A."/>
            <person name="Yoshinaga Y."/>
            <person name="Zwiers L.-H."/>
            <person name="Turgeon B."/>
            <person name="Goodwin S."/>
            <person name="Spatafora J."/>
            <person name="Crous P."/>
            <person name="Grigoriev I."/>
        </authorList>
    </citation>
    <scope>NUCLEOTIDE SEQUENCE</scope>
    <source>
        <strain evidence="9">CBS 175.79</strain>
    </source>
</reference>
<keyword evidence="6" id="KW-0175">Coiled coil</keyword>
<keyword evidence="2" id="KW-0805">Transcription regulation</keyword>
<dbReference type="Proteomes" id="UP000799778">
    <property type="component" value="Unassembled WGS sequence"/>
</dbReference>
<dbReference type="Pfam" id="PF23181">
    <property type="entry name" value="bHLH_INO4"/>
    <property type="match status" value="1"/>
</dbReference>
<evidence type="ECO:0000256" key="5">
    <source>
        <dbReference type="ARBA" id="ARBA00023242"/>
    </source>
</evidence>
<keyword evidence="3" id="KW-0238">DNA-binding</keyword>
<dbReference type="InterPro" id="IPR057072">
    <property type="entry name" value="bHLH_INO4"/>
</dbReference>
<comment type="subcellular location">
    <subcellularLocation>
        <location evidence="1">Nucleus</location>
    </subcellularLocation>
</comment>
<evidence type="ECO:0000259" key="8">
    <source>
        <dbReference type="PROSITE" id="PS50888"/>
    </source>
</evidence>
<dbReference type="GO" id="GO:0000981">
    <property type="term" value="F:DNA-binding transcription factor activity, RNA polymerase II-specific"/>
    <property type="evidence" value="ECO:0007669"/>
    <property type="project" value="TreeGrafter"/>
</dbReference>
<dbReference type="SUPFAM" id="SSF47459">
    <property type="entry name" value="HLH, helix-loop-helix DNA-binding domain"/>
    <property type="match status" value="1"/>
</dbReference>
<dbReference type="GO" id="GO:0046983">
    <property type="term" value="F:protein dimerization activity"/>
    <property type="evidence" value="ECO:0007669"/>
    <property type="project" value="InterPro"/>
</dbReference>
<dbReference type="AlphaFoldDB" id="A0A6A5XYP4"/>
<evidence type="ECO:0000256" key="2">
    <source>
        <dbReference type="ARBA" id="ARBA00023015"/>
    </source>
</evidence>
<dbReference type="Gene3D" id="4.10.280.10">
    <property type="entry name" value="Helix-loop-helix DNA-binding domain"/>
    <property type="match status" value="1"/>
</dbReference>
<protein>
    <recommendedName>
        <fullName evidence="8">BHLH domain-containing protein</fullName>
    </recommendedName>
</protein>
<dbReference type="InterPro" id="IPR052207">
    <property type="entry name" value="Max-like/E-box_TFs"/>
</dbReference>
<evidence type="ECO:0000313" key="9">
    <source>
        <dbReference type="EMBL" id="KAF2017937.1"/>
    </source>
</evidence>
<dbReference type="InterPro" id="IPR011598">
    <property type="entry name" value="bHLH_dom"/>
</dbReference>
<keyword evidence="10" id="KW-1185">Reference proteome</keyword>
<feature type="coiled-coil region" evidence="6">
    <location>
        <begin position="65"/>
        <end position="119"/>
    </location>
</feature>
<accession>A0A6A5XYP4</accession>
<gene>
    <name evidence="9" type="ORF">BU24DRAFT_460927</name>
</gene>
<organism evidence="9 10">
    <name type="scientific">Aaosphaeria arxii CBS 175.79</name>
    <dbReference type="NCBI Taxonomy" id="1450172"/>
    <lineage>
        <taxon>Eukaryota</taxon>
        <taxon>Fungi</taxon>
        <taxon>Dikarya</taxon>
        <taxon>Ascomycota</taxon>
        <taxon>Pezizomycotina</taxon>
        <taxon>Dothideomycetes</taxon>
        <taxon>Pleosporomycetidae</taxon>
        <taxon>Pleosporales</taxon>
        <taxon>Pleosporales incertae sedis</taxon>
        <taxon>Aaosphaeria</taxon>
    </lineage>
</organism>
<name>A0A6A5XYP4_9PLEO</name>